<reference evidence="1" key="1">
    <citation type="journal article" date="2015" name="Nature">
        <title>Complex archaea that bridge the gap between prokaryotes and eukaryotes.</title>
        <authorList>
            <person name="Spang A."/>
            <person name="Saw J.H."/>
            <person name="Jorgensen S.L."/>
            <person name="Zaremba-Niedzwiedzka K."/>
            <person name="Martijn J."/>
            <person name="Lind A.E."/>
            <person name="van Eijk R."/>
            <person name="Schleper C."/>
            <person name="Guy L."/>
            <person name="Ettema T.J."/>
        </authorList>
    </citation>
    <scope>NUCLEOTIDE SEQUENCE</scope>
</reference>
<dbReference type="AlphaFoldDB" id="A0A0F9UMS4"/>
<organism evidence="1">
    <name type="scientific">marine sediment metagenome</name>
    <dbReference type="NCBI Taxonomy" id="412755"/>
    <lineage>
        <taxon>unclassified sequences</taxon>
        <taxon>metagenomes</taxon>
        <taxon>ecological metagenomes</taxon>
    </lineage>
</organism>
<proteinExistence type="predicted"/>
<sequence length="74" mass="8544">MTNVYEEVLVIGDLELEETQQPSVIKKSKKEVDGLIGDLNPRYHEEKISLEDARQKVYSSHFIVSGNFNIFNPY</sequence>
<accession>A0A0F9UMS4</accession>
<gene>
    <name evidence="1" type="ORF">LCGC14_0587500</name>
</gene>
<protein>
    <submittedName>
        <fullName evidence="1">Uncharacterized protein</fullName>
    </submittedName>
</protein>
<dbReference type="EMBL" id="LAZR01000907">
    <property type="protein sequence ID" value="KKN54928.1"/>
    <property type="molecule type" value="Genomic_DNA"/>
</dbReference>
<comment type="caution">
    <text evidence="1">The sequence shown here is derived from an EMBL/GenBank/DDBJ whole genome shotgun (WGS) entry which is preliminary data.</text>
</comment>
<evidence type="ECO:0000313" key="1">
    <source>
        <dbReference type="EMBL" id="KKN54928.1"/>
    </source>
</evidence>
<name>A0A0F9UMS4_9ZZZZ</name>